<sequence length="66" mass="7701">MCHRHWGLLSLQIQAARLKYRHLHPLKLNNTQVRICLGLDSKFRLERAVYLKGVRSKATNAFRVSS</sequence>
<keyword evidence="2" id="KW-1185">Reference proteome</keyword>
<dbReference type="EMBL" id="CM018040">
    <property type="protein sequence ID" value="KAA8535856.1"/>
    <property type="molecule type" value="Genomic_DNA"/>
</dbReference>
<proteinExistence type="predicted"/>
<evidence type="ECO:0000313" key="2">
    <source>
        <dbReference type="Proteomes" id="UP000325577"/>
    </source>
</evidence>
<dbReference type="AlphaFoldDB" id="A0A5J5B0Z3"/>
<dbReference type="Proteomes" id="UP000325577">
    <property type="component" value="Linkage Group LG17"/>
</dbReference>
<organism evidence="1 2">
    <name type="scientific">Nyssa sinensis</name>
    <dbReference type="NCBI Taxonomy" id="561372"/>
    <lineage>
        <taxon>Eukaryota</taxon>
        <taxon>Viridiplantae</taxon>
        <taxon>Streptophyta</taxon>
        <taxon>Embryophyta</taxon>
        <taxon>Tracheophyta</taxon>
        <taxon>Spermatophyta</taxon>
        <taxon>Magnoliopsida</taxon>
        <taxon>eudicotyledons</taxon>
        <taxon>Gunneridae</taxon>
        <taxon>Pentapetalae</taxon>
        <taxon>asterids</taxon>
        <taxon>Cornales</taxon>
        <taxon>Nyssaceae</taxon>
        <taxon>Nyssa</taxon>
    </lineage>
</organism>
<gene>
    <name evidence="1" type="ORF">F0562_030824</name>
</gene>
<evidence type="ECO:0000313" key="1">
    <source>
        <dbReference type="EMBL" id="KAA8535856.1"/>
    </source>
</evidence>
<protein>
    <submittedName>
        <fullName evidence="1">Uncharacterized protein</fullName>
    </submittedName>
</protein>
<accession>A0A5J5B0Z3</accession>
<reference evidence="1 2" key="1">
    <citation type="submission" date="2019-09" db="EMBL/GenBank/DDBJ databases">
        <title>A chromosome-level genome assembly of the Chinese tupelo Nyssa sinensis.</title>
        <authorList>
            <person name="Yang X."/>
            <person name="Kang M."/>
            <person name="Yang Y."/>
            <person name="Xiong H."/>
            <person name="Wang M."/>
            <person name="Zhang Z."/>
            <person name="Wang Z."/>
            <person name="Wu H."/>
            <person name="Ma T."/>
            <person name="Liu J."/>
            <person name="Xi Z."/>
        </authorList>
    </citation>
    <scope>NUCLEOTIDE SEQUENCE [LARGE SCALE GENOMIC DNA]</scope>
    <source>
        <strain evidence="1">J267</strain>
        <tissue evidence="1">Leaf</tissue>
    </source>
</reference>
<name>A0A5J5B0Z3_9ASTE</name>